<comment type="caution">
    <text evidence="5">The sequence shown here is derived from an EMBL/GenBank/DDBJ whole genome shotgun (WGS) entry which is preliminary data.</text>
</comment>
<keyword evidence="2" id="KW-0472">Membrane</keyword>
<evidence type="ECO:0000313" key="6">
    <source>
        <dbReference type="Proteomes" id="UP001168877"/>
    </source>
</evidence>
<reference evidence="5" key="2">
    <citation type="submission" date="2023-06" db="EMBL/GenBank/DDBJ databases">
        <authorList>
            <person name="Swenson N.G."/>
            <person name="Wegrzyn J.L."/>
            <person name="Mcevoy S.L."/>
        </authorList>
    </citation>
    <scope>NUCLEOTIDE SEQUENCE</scope>
    <source>
        <strain evidence="5">NS2018</strain>
        <tissue evidence="5">Leaf</tissue>
    </source>
</reference>
<dbReference type="GO" id="GO:0009506">
    <property type="term" value="C:plasmodesma"/>
    <property type="evidence" value="ECO:0007669"/>
    <property type="project" value="UniProtKB-ARBA"/>
</dbReference>
<keyword evidence="2" id="KW-0336">GPI-anchor</keyword>
<dbReference type="Proteomes" id="UP001168877">
    <property type="component" value="Unassembled WGS sequence"/>
</dbReference>
<dbReference type="Gene3D" id="1.20.58.1040">
    <property type="match status" value="2"/>
</dbReference>
<dbReference type="Pfam" id="PF07983">
    <property type="entry name" value="X8"/>
    <property type="match status" value="2"/>
</dbReference>
<evidence type="ECO:0000256" key="3">
    <source>
        <dbReference type="ARBA" id="ARBA00022729"/>
    </source>
</evidence>
<feature type="domain" description="X8" evidence="4">
    <location>
        <begin position="3"/>
        <end position="75"/>
    </location>
</feature>
<keyword evidence="3" id="KW-0732">Signal</keyword>
<evidence type="ECO:0000313" key="5">
    <source>
        <dbReference type="EMBL" id="KAK0580024.1"/>
    </source>
</evidence>
<feature type="domain" description="X8" evidence="4">
    <location>
        <begin position="87"/>
        <end position="170"/>
    </location>
</feature>
<dbReference type="SMART" id="SM00768">
    <property type="entry name" value="X8"/>
    <property type="match status" value="2"/>
</dbReference>
<dbReference type="AlphaFoldDB" id="A0AA39RTJ6"/>
<evidence type="ECO:0000259" key="4">
    <source>
        <dbReference type="SMART" id="SM00768"/>
    </source>
</evidence>
<evidence type="ECO:0000256" key="1">
    <source>
        <dbReference type="ARBA" id="ARBA00004609"/>
    </source>
</evidence>
<comment type="subcellular location">
    <subcellularLocation>
        <location evidence="1">Cell membrane</location>
        <topology evidence="1">Lipid-anchor</topology>
        <topology evidence="1">GPI-anchor</topology>
    </subcellularLocation>
</comment>
<dbReference type="InterPro" id="IPR044788">
    <property type="entry name" value="X8_dom_prot"/>
</dbReference>
<keyword evidence="6" id="KW-1185">Reference proteome</keyword>
<dbReference type="InterPro" id="IPR012946">
    <property type="entry name" value="X8"/>
</dbReference>
<name>A0AA39RTJ6_ACESA</name>
<dbReference type="EMBL" id="JAUESC010000385">
    <property type="protein sequence ID" value="KAK0580024.1"/>
    <property type="molecule type" value="Genomic_DNA"/>
</dbReference>
<evidence type="ECO:0000256" key="2">
    <source>
        <dbReference type="ARBA" id="ARBA00022622"/>
    </source>
</evidence>
<proteinExistence type="predicted"/>
<dbReference type="PANTHER" id="PTHR31044:SF43">
    <property type="entry name" value="GLUCAN ENDO-1,3-BETA-GLUCOSIDASE 13-LIKE ISOFORM X1"/>
    <property type="match status" value="1"/>
</dbReference>
<organism evidence="5 6">
    <name type="scientific">Acer saccharum</name>
    <name type="common">Sugar maple</name>
    <dbReference type="NCBI Taxonomy" id="4024"/>
    <lineage>
        <taxon>Eukaryota</taxon>
        <taxon>Viridiplantae</taxon>
        <taxon>Streptophyta</taxon>
        <taxon>Embryophyta</taxon>
        <taxon>Tracheophyta</taxon>
        <taxon>Spermatophyta</taxon>
        <taxon>Magnoliopsida</taxon>
        <taxon>eudicotyledons</taxon>
        <taxon>Gunneridae</taxon>
        <taxon>Pentapetalae</taxon>
        <taxon>rosids</taxon>
        <taxon>malvids</taxon>
        <taxon>Sapindales</taxon>
        <taxon>Sapindaceae</taxon>
        <taxon>Hippocastanoideae</taxon>
        <taxon>Acereae</taxon>
        <taxon>Acer</taxon>
    </lineage>
</organism>
<reference evidence="5" key="1">
    <citation type="journal article" date="2022" name="Plant J.">
        <title>Strategies of tolerance reflected in two North American maple genomes.</title>
        <authorList>
            <person name="McEvoy S.L."/>
            <person name="Sezen U.U."/>
            <person name="Trouern-Trend A."/>
            <person name="McMahon S.M."/>
            <person name="Schaberg P.G."/>
            <person name="Yang J."/>
            <person name="Wegrzyn J.L."/>
            <person name="Swenson N.G."/>
        </authorList>
    </citation>
    <scope>NUCLEOTIDE SEQUENCE</scope>
    <source>
        <strain evidence="5">NS2018</strain>
    </source>
</reference>
<dbReference type="GO" id="GO:0005886">
    <property type="term" value="C:plasma membrane"/>
    <property type="evidence" value="ECO:0007669"/>
    <property type="project" value="UniProtKB-SubCell"/>
</dbReference>
<dbReference type="PANTHER" id="PTHR31044">
    <property type="entry name" value="BETA-1,3 GLUCANASE"/>
    <property type="match status" value="1"/>
</dbReference>
<accession>A0AA39RTJ6</accession>
<protein>
    <recommendedName>
        <fullName evidence="4">X8 domain-containing protein</fullName>
    </recommendedName>
</protein>
<keyword evidence="2" id="KW-0325">Glycoprotein</keyword>
<dbReference type="GO" id="GO:0098552">
    <property type="term" value="C:side of membrane"/>
    <property type="evidence" value="ECO:0007669"/>
    <property type="project" value="UniProtKB-KW"/>
</dbReference>
<keyword evidence="2" id="KW-0449">Lipoprotein</keyword>
<sequence>MFSSSALIANLDYACSQVDCSSIQQGGSCFYPNTEIHHASFAMNLHYQTLGRHISDCDFRSSGLISLTDPRGDLAEEGAPLVMQNGTWCVAKPGTRDDLLQQNINYACNNVDCSPSTDDGGSCYNPTTLINHASFAMNLYYQSMGRKSSSCNFKQTGLIVMTNPSKMREFVLIFQRNIHQLGSSVLFWKLLSSIGIEELCSIGGVLSCYTVIFICSGEVPLVCIGFFIKCISKSWLE</sequence>
<gene>
    <name evidence="5" type="ORF">LWI29_035235</name>
</gene>